<reference evidence="6" key="2">
    <citation type="submission" date="2021-02" db="EMBL/GenBank/DDBJ databases">
        <authorList>
            <person name="Kimball J.A."/>
            <person name="Haas M.W."/>
            <person name="Macchietto M."/>
            <person name="Kono T."/>
            <person name="Duquette J."/>
            <person name="Shao M."/>
        </authorList>
    </citation>
    <scope>NUCLEOTIDE SEQUENCE</scope>
    <source>
        <tissue evidence="6">Fresh leaf tissue</tissue>
    </source>
</reference>
<dbReference type="GO" id="GO:0004869">
    <property type="term" value="F:cysteine-type endopeptidase inhibitor activity"/>
    <property type="evidence" value="ECO:0007669"/>
    <property type="project" value="UniProtKB-KW"/>
</dbReference>
<evidence type="ECO:0000313" key="7">
    <source>
        <dbReference type="Proteomes" id="UP000729402"/>
    </source>
</evidence>
<keyword evidence="7" id="KW-1185">Reference proteome</keyword>
<comment type="similarity">
    <text evidence="3">Belongs to the cystatin family. Phytocystatin subfamily.</text>
</comment>
<reference evidence="6" key="1">
    <citation type="journal article" date="2021" name="bioRxiv">
        <title>Whole Genome Assembly and Annotation of Northern Wild Rice, Zizania palustris L., Supports a Whole Genome Duplication in the Zizania Genus.</title>
        <authorList>
            <person name="Haas M."/>
            <person name="Kono T."/>
            <person name="Macchietto M."/>
            <person name="Millas R."/>
            <person name="McGilp L."/>
            <person name="Shao M."/>
            <person name="Duquette J."/>
            <person name="Hirsch C.N."/>
            <person name="Kimball J."/>
        </authorList>
    </citation>
    <scope>NUCLEOTIDE SEQUENCE</scope>
    <source>
        <tissue evidence="6">Fresh leaf tissue</tissue>
    </source>
</reference>
<organism evidence="6 7">
    <name type="scientific">Zizania palustris</name>
    <name type="common">Northern wild rice</name>
    <dbReference type="NCBI Taxonomy" id="103762"/>
    <lineage>
        <taxon>Eukaryota</taxon>
        <taxon>Viridiplantae</taxon>
        <taxon>Streptophyta</taxon>
        <taxon>Embryophyta</taxon>
        <taxon>Tracheophyta</taxon>
        <taxon>Spermatophyta</taxon>
        <taxon>Magnoliopsida</taxon>
        <taxon>Liliopsida</taxon>
        <taxon>Poales</taxon>
        <taxon>Poaceae</taxon>
        <taxon>BOP clade</taxon>
        <taxon>Oryzoideae</taxon>
        <taxon>Oryzeae</taxon>
        <taxon>Zizaniinae</taxon>
        <taxon>Zizania</taxon>
    </lineage>
</organism>
<keyword evidence="1 3" id="KW-0646">Protease inhibitor</keyword>
<dbReference type="PANTHER" id="PTHR11413">
    <property type="entry name" value="CYSTATIN FAMILY MEMBER"/>
    <property type="match status" value="1"/>
</dbReference>
<comment type="caution">
    <text evidence="6">The sequence shown here is derived from an EMBL/GenBank/DDBJ whole genome shotgun (WGS) entry which is preliminary data.</text>
</comment>
<feature type="domain" description="Cystatin" evidence="5">
    <location>
        <begin position="39"/>
        <end position="126"/>
    </location>
</feature>
<dbReference type="Pfam" id="PF16845">
    <property type="entry name" value="SQAPI"/>
    <property type="match status" value="1"/>
</dbReference>
<protein>
    <recommendedName>
        <fullName evidence="3">Cysteine proteinase inhibitor</fullName>
    </recommendedName>
</protein>
<dbReference type="FunFam" id="3.10.450.10:FF:000016">
    <property type="entry name" value="Cysteine proteinase inhibitor"/>
    <property type="match status" value="1"/>
</dbReference>
<dbReference type="OrthoDB" id="1908104at2759"/>
<accession>A0A8J5VI62</accession>
<dbReference type="PANTHER" id="PTHR11413:SF124">
    <property type="entry name" value="CYSTEINE PROTEINASE INHIBITOR 3"/>
    <property type="match status" value="1"/>
</dbReference>
<proteinExistence type="inferred from homology"/>
<keyword evidence="3" id="KW-0732">Signal</keyword>
<evidence type="ECO:0000256" key="1">
    <source>
        <dbReference type="ARBA" id="ARBA00022690"/>
    </source>
</evidence>
<dbReference type="EMBL" id="JAAALK010000284">
    <property type="protein sequence ID" value="KAG8068730.1"/>
    <property type="molecule type" value="Genomic_DNA"/>
</dbReference>
<dbReference type="InterPro" id="IPR000010">
    <property type="entry name" value="Cystatin_dom"/>
</dbReference>
<dbReference type="SMART" id="SM00043">
    <property type="entry name" value="CY"/>
    <property type="match status" value="1"/>
</dbReference>
<gene>
    <name evidence="6" type="ORF">GUJ93_ZPchr0005g15840</name>
</gene>
<evidence type="ECO:0000256" key="3">
    <source>
        <dbReference type="RuleBase" id="RU362130"/>
    </source>
</evidence>
<evidence type="ECO:0000256" key="4">
    <source>
        <dbReference type="SAM" id="MobiDB-lite"/>
    </source>
</evidence>
<dbReference type="Proteomes" id="UP000729402">
    <property type="component" value="Unassembled WGS sequence"/>
</dbReference>
<feature type="region of interest" description="Disordered" evidence="4">
    <location>
        <begin position="132"/>
        <end position="177"/>
    </location>
</feature>
<dbReference type="CDD" id="cd00042">
    <property type="entry name" value="CY"/>
    <property type="match status" value="1"/>
</dbReference>
<evidence type="ECO:0000256" key="2">
    <source>
        <dbReference type="ARBA" id="ARBA00022704"/>
    </source>
</evidence>
<name>A0A8J5VI62_ZIZPA</name>
<keyword evidence="2 3" id="KW-0789">Thiol protease inhibitor</keyword>
<feature type="compositionally biased region" description="Polar residues" evidence="4">
    <location>
        <begin position="132"/>
        <end position="146"/>
    </location>
</feature>
<evidence type="ECO:0000313" key="6">
    <source>
        <dbReference type="EMBL" id="KAG8068730.1"/>
    </source>
</evidence>
<feature type="signal peptide" evidence="3">
    <location>
        <begin position="1"/>
        <end position="29"/>
    </location>
</feature>
<evidence type="ECO:0000259" key="5">
    <source>
        <dbReference type="SMART" id="SM00043"/>
    </source>
</evidence>
<dbReference type="InterPro" id="IPR027214">
    <property type="entry name" value="Cystatin"/>
</dbReference>
<feature type="chain" id="PRO_5035339111" description="Cysteine proteinase inhibitor" evidence="3">
    <location>
        <begin position="30"/>
        <end position="177"/>
    </location>
</feature>
<dbReference type="AlphaFoldDB" id="A0A8J5VI62"/>
<feature type="compositionally biased region" description="Polar residues" evidence="4">
    <location>
        <begin position="159"/>
        <end position="177"/>
    </location>
</feature>
<sequence>MLRCGGCPGAAVAVALLLAVAAAAPRAAGFHLGGDESGLVRGMLTAIREQAEAEDAARFAVDEHNKNQGAALEFARLVKAKRQVVTGTLHDLTLEVVDSGNKSLYSAKVWVKPWLDFKAVVEFRHIGDSQSQSSIAADGSTGQDSADPSLAPRTHLRNTEMNGISVELSSSSQTYSV</sequence>